<organism evidence="2 3">
    <name type="scientific">Candidatus Daviesbacteria bacterium GW2011_GWA1_36_8</name>
    <dbReference type="NCBI Taxonomy" id="1618417"/>
    <lineage>
        <taxon>Bacteria</taxon>
        <taxon>Candidatus Daviesiibacteriota</taxon>
    </lineage>
</organism>
<evidence type="ECO:0000256" key="1">
    <source>
        <dbReference type="SAM" id="MobiDB-lite"/>
    </source>
</evidence>
<dbReference type="AlphaFoldDB" id="A0A0G0FQM4"/>
<dbReference type="Proteomes" id="UP000034448">
    <property type="component" value="Unassembled WGS sequence"/>
</dbReference>
<sequence>MIVEAREKITLLKLEQVRVRSINDALENLIDVSSAWRFIYNNPDISLTLSSILSDVDILEDPENKRFLPETVHRSGEGVPPGIVEEIHIPTFLKGFKEKFGFAVKQPAPSDYSSNRTDRISSSSADIA</sequence>
<evidence type="ECO:0000313" key="3">
    <source>
        <dbReference type="Proteomes" id="UP000034448"/>
    </source>
</evidence>
<accession>A0A0G0FQM4</accession>
<reference evidence="2 3" key="1">
    <citation type="journal article" date="2015" name="Nature">
        <title>rRNA introns, odd ribosomes, and small enigmatic genomes across a large radiation of phyla.</title>
        <authorList>
            <person name="Brown C.T."/>
            <person name="Hug L.A."/>
            <person name="Thomas B.C."/>
            <person name="Sharon I."/>
            <person name="Castelle C.J."/>
            <person name="Singh A."/>
            <person name="Wilkins M.J."/>
            <person name="Williams K.H."/>
            <person name="Banfield J.F."/>
        </authorList>
    </citation>
    <scope>NUCLEOTIDE SEQUENCE [LARGE SCALE GENOMIC DNA]</scope>
</reference>
<gene>
    <name evidence="2" type="ORF">US28_C0005G0045</name>
</gene>
<proteinExistence type="predicted"/>
<protein>
    <submittedName>
        <fullName evidence="2">Uncharacterized protein</fullName>
    </submittedName>
</protein>
<comment type="caution">
    <text evidence="2">The sequence shown here is derived from an EMBL/GenBank/DDBJ whole genome shotgun (WGS) entry which is preliminary data.</text>
</comment>
<evidence type="ECO:0000313" key="2">
    <source>
        <dbReference type="EMBL" id="KKQ16130.1"/>
    </source>
</evidence>
<feature type="region of interest" description="Disordered" evidence="1">
    <location>
        <begin position="106"/>
        <end position="128"/>
    </location>
</feature>
<dbReference type="EMBL" id="LBSJ01000005">
    <property type="protein sequence ID" value="KKQ16130.1"/>
    <property type="molecule type" value="Genomic_DNA"/>
</dbReference>
<name>A0A0G0FQM4_9BACT</name>